<dbReference type="Pfam" id="PF04379">
    <property type="entry name" value="DUF525"/>
    <property type="match status" value="1"/>
</dbReference>
<dbReference type="PANTHER" id="PTHR14289:SF16">
    <property type="entry name" value="POLYMERASE DELTA-INTERACTING PROTEIN 2"/>
    <property type="match status" value="1"/>
</dbReference>
<dbReference type="EMBL" id="JALLPJ020001395">
    <property type="protein sequence ID" value="KAL3765850.1"/>
    <property type="molecule type" value="Genomic_DNA"/>
</dbReference>
<sequence>MQRVLGTAVLMFRSSIMALQIRHLHLSSNLSWRCATRAAYLGAANIGSLHTSIANWSVPTSSASRSVLPSKASTYQRRNYTVNLARDDYNGSSTNDKILQPSTPQEMARNNVISTRLYRILLKSCIRGVKSANSGNAIYTASGSSGSSGSWILLQPPLDVRKYGHANVLQVRTGELHSISTDGDDSTVDLSYNPALKHMNKTQVGRAMDVLRFVHMSLGGKDDDDLEDYYLKSSTLNKTVAAELDGSGDANNDHGKGDLDKNLGAAAGRHAEGHYTQFLDEDEERGEGQPTTDSKDISDEELEEYQSQHEELEDNYVNPQDPSILAHCSDIANAIRIAFRAPIAPAPESSSDDTTMQSIITRRHRDAIDASSLLAEQIYAWDRKSSISVNNQHGVRIVATSSCLQLSNMGGSVRVGGKKYKFAYRIRVENTNNDNNKVVQLLGRTWNIYECRHTNASLLTKLLEEGSLPSGDEEEGEEDISIRTLVQNVHEPKTGAVGHFPVIRPGEVFEYISGAEIGTPTGFMEGAFHMAIVDPEKTESGSIGESVDALLWKENDERKFEAKVAEFGFVANEDET</sequence>
<evidence type="ECO:0000313" key="4">
    <source>
        <dbReference type="Proteomes" id="UP001530400"/>
    </source>
</evidence>
<keyword evidence="4" id="KW-1185">Reference proteome</keyword>
<accession>A0ABD3MPC5</accession>
<gene>
    <name evidence="3" type="ORF">ACHAWO_006395</name>
</gene>
<dbReference type="PROSITE" id="PS51087">
    <property type="entry name" value="APAG"/>
    <property type="match status" value="1"/>
</dbReference>
<evidence type="ECO:0000259" key="2">
    <source>
        <dbReference type="PROSITE" id="PS51087"/>
    </source>
</evidence>
<comment type="caution">
    <text evidence="3">The sequence shown here is derived from an EMBL/GenBank/DDBJ whole genome shotgun (WGS) entry which is preliminary data.</text>
</comment>
<dbReference type="InterPro" id="IPR036767">
    <property type="entry name" value="ApaG_sf"/>
</dbReference>
<organism evidence="3 4">
    <name type="scientific">Cyclotella atomus</name>
    <dbReference type="NCBI Taxonomy" id="382360"/>
    <lineage>
        <taxon>Eukaryota</taxon>
        <taxon>Sar</taxon>
        <taxon>Stramenopiles</taxon>
        <taxon>Ochrophyta</taxon>
        <taxon>Bacillariophyta</taxon>
        <taxon>Coscinodiscophyceae</taxon>
        <taxon>Thalassiosirophycidae</taxon>
        <taxon>Stephanodiscales</taxon>
        <taxon>Stephanodiscaceae</taxon>
        <taxon>Cyclotella</taxon>
    </lineage>
</organism>
<proteinExistence type="predicted"/>
<dbReference type="InterPro" id="IPR007474">
    <property type="entry name" value="ApaG_domain"/>
</dbReference>
<feature type="region of interest" description="Disordered" evidence="1">
    <location>
        <begin position="278"/>
        <end position="312"/>
    </location>
</feature>
<dbReference type="SUPFAM" id="SSF110069">
    <property type="entry name" value="ApaG-like"/>
    <property type="match status" value="1"/>
</dbReference>
<evidence type="ECO:0000313" key="3">
    <source>
        <dbReference type="EMBL" id="KAL3765850.1"/>
    </source>
</evidence>
<feature type="domain" description="ApaG" evidence="2">
    <location>
        <begin position="389"/>
        <end position="576"/>
    </location>
</feature>
<dbReference type="Gene3D" id="2.60.40.1470">
    <property type="entry name" value="ApaG domain"/>
    <property type="match status" value="2"/>
</dbReference>
<protein>
    <recommendedName>
        <fullName evidence="2">ApaG domain-containing protein</fullName>
    </recommendedName>
</protein>
<evidence type="ECO:0000256" key="1">
    <source>
        <dbReference type="SAM" id="MobiDB-lite"/>
    </source>
</evidence>
<dbReference type="PANTHER" id="PTHR14289">
    <property type="entry name" value="F-BOX ONLY PROTEIN 3"/>
    <property type="match status" value="1"/>
</dbReference>
<name>A0ABD3MPC5_9STRA</name>
<reference evidence="3 4" key="1">
    <citation type="submission" date="2024-10" db="EMBL/GenBank/DDBJ databases">
        <title>Updated reference genomes for cyclostephanoid diatoms.</title>
        <authorList>
            <person name="Roberts W.R."/>
            <person name="Alverson A.J."/>
        </authorList>
    </citation>
    <scope>NUCLEOTIDE SEQUENCE [LARGE SCALE GENOMIC DNA]</scope>
    <source>
        <strain evidence="3 4">AJA010-31</strain>
    </source>
</reference>
<dbReference type="Proteomes" id="UP001530400">
    <property type="component" value="Unassembled WGS sequence"/>
</dbReference>
<dbReference type="AlphaFoldDB" id="A0ABD3MPC5"/>